<dbReference type="RefSeq" id="WP_190582205.1">
    <property type="nucleotide sequence ID" value="NZ_CAWPQU010000063.1"/>
</dbReference>
<evidence type="ECO:0008006" key="3">
    <source>
        <dbReference type="Google" id="ProtNLM"/>
    </source>
</evidence>
<comment type="caution">
    <text evidence="1">The sequence shown here is derived from an EMBL/GenBank/DDBJ whole genome shotgun (WGS) entry which is preliminary data.</text>
</comment>
<dbReference type="EMBL" id="JACJQY010000066">
    <property type="protein sequence ID" value="MBD2319815.1"/>
    <property type="molecule type" value="Genomic_DNA"/>
</dbReference>
<name>A0ABR8CIF3_9CYAN</name>
<evidence type="ECO:0000313" key="2">
    <source>
        <dbReference type="Proteomes" id="UP000618445"/>
    </source>
</evidence>
<sequence length="50" mass="5706">MKYEASKNLSAPEFKRLFGVPRETFAQMTELMQQAAHNKGEGRVVSFSEK</sequence>
<organism evidence="1 2">
    <name type="scientific">Phormidium tenue FACHB-1050</name>
    <dbReference type="NCBI Taxonomy" id="2692857"/>
    <lineage>
        <taxon>Bacteria</taxon>
        <taxon>Bacillati</taxon>
        <taxon>Cyanobacteriota</taxon>
        <taxon>Cyanophyceae</taxon>
        <taxon>Oscillatoriophycideae</taxon>
        <taxon>Oscillatoriales</taxon>
        <taxon>Oscillatoriaceae</taxon>
        <taxon>Phormidium</taxon>
    </lineage>
</organism>
<evidence type="ECO:0000313" key="1">
    <source>
        <dbReference type="EMBL" id="MBD2319815.1"/>
    </source>
</evidence>
<keyword evidence="2" id="KW-1185">Reference proteome</keyword>
<proteinExistence type="predicted"/>
<protein>
    <recommendedName>
        <fullName evidence="3">IS5/IS1182 family transposase</fullName>
    </recommendedName>
</protein>
<reference evidence="1 2" key="1">
    <citation type="journal article" date="2020" name="ISME J.">
        <title>Comparative genomics reveals insights into cyanobacterial evolution and habitat adaptation.</title>
        <authorList>
            <person name="Chen M.Y."/>
            <person name="Teng W.K."/>
            <person name="Zhao L."/>
            <person name="Hu C.X."/>
            <person name="Zhou Y.K."/>
            <person name="Han B.P."/>
            <person name="Song L.R."/>
            <person name="Shu W.S."/>
        </authorList>
    </citation>
    <scope>NUCLEOTIDE SEQUENCE [LARGE SCALE GENOMIC DNA]</scope>
    <source>
        <strain evidence="1 2">FACHB-1050</strain>
    </source>
</reference>
<gene>
    <name evidence="1" type="ORF">H6G05_23620</name>
</gene>
<accession>A0ABR8CIF3</accession>
<dbReference type="Proteomes" id="UP000618445">
    <property type="component" value="Unassembled WGS sequence"/>
</dbReference>